<name>A0A2J0YWY9_RHIML</name>
<evidence type="ECO:0000313" key="1">
    <source>
        <dbReference type="EMBL" id="PJR12797.1"/>
    </source>
</evidence>
<dbReference type="Proteomes" id="UP000231987">
    <property type="component" value="Unassembled WGS sequence"/>
</dbReference>
<gene>
    <name evidence="1" type="ORF">CEJ86_24790</name>
</gene>
<evidence type="ECO:0000313" key="2">
    <source>
        <dbReference type="Proteomes" id="UP000231987"/>
    </source>
</evidence>
<protein>
    <submittedName>
        <fullName evidence="1">Uncharacterized protein</fullName>
    </submittedName>
</protein>
<dbReference type="AlphaFoldDB" id="A0A2J0YWY9"/>
<comment type="caution">
    <text evidence="1">The sequence shown here is derived from an EMBL/GenBank/DDBJ whole genome shotgun (WGS) entry which is preliminary data.</text>
</comment>
<proteinExistence type="predicted"/>
<organism evidence="1 2">
    <name type="scientific">Rhizobium meliloti</name>
    <name type="common">Ensifer meliloti</name>
    <name type="synonym">Sinorhizobium meliloti</name>
    <dbReference type="NCBI Taxonomy" id="382"/>
    <lineage>
        <taxon>Bacteria</taxon>
        <taxon>Pseudomonadati</taxon>
        <taxon>Pseudomonadota</taxon>
        <taxon>Alphaproteobacteria</taxon>
        <taxon>Hyphomicrobiales</taxon>
        <taxon>Rhizobiaceae</taxon>
        <taxon>Sinorhizobium/Ensifer group</taxon>
        <taxon>Sinorhizobium</taxon>
    </lineage>
</organism>
<accession>A0A2J0YWY9</accession>
<reference evidence="1 2" key="1">
    <citation type="submission" date="2017-06" db="EMBL/GenBank/DDBJ databases">
        <title>Ensifer strains isolated from leguminous trees and herbs display diverse denitrification phenotypes with some acting as strong N2O sinks.</title>
        <authorList>
            <person name="Woliy K."/>
            <person name="Mania D."/>
            <person name="Bakken L.R."/>
            <person name="Frostegard A."/>
        </authorList>
    </citation>
    <scope>NUCLEOTIDE SEQUENCE [LARGE SCALE GENOMIC DNA]</scope>
    <source>
        <strain evidence="1 2">AC50a</strain>
    </source>
</reference>
<dbReference type="EMBL" id="NJGD01000014">
    <property type="protein sequence ID" value="PJR12797.1"/>
    <property type="molecule type" value="Genomic_DNA"/>
</dbReference>
<sequence length="213" mass="24578">MKALTPKRIDAICDELVRIYNHTQSLLQDQNLSEVHLKRMIADLRDRPVSRDTYAQTVMRLKRAAQATGQPSVQLEIDIINSWGDDGGYPHYPIMIRQSVPATDVLYFSNMIANRDNSIYTHRAAVEPGEWVVLNRSPTGVIEIDANDILFDESIYKEIPGWTKRGYEQFLKLHSPFQFRRAARIGERYGHPTSGWRLTAKGKIHELVDRIFR</sequence>